<keyword evidence="1" id="KW-0812">Transmembrane</keyword>
<dbReference type="AlphaFoldDB" id="A0A2T0GS45"/>
<accession>A0A2T0GS45</accession>
<feature type="transmembrane region" description="Helical" evidence="1">
    <location>
        <begin position="131"/>
        <end position="153"/>
    </location>
</feature>
<dbReference type="STRING" id="1050202.GCA_000384035_01496"/>
<dbReference type="InterPro" id="IPR025565">
    <property type="entry name" value="DUF4328"/>
</dbReference>
<evidence type="ECO:0000313" key="4">
    <source>
        <dbReference type="Proteomes" id="UP000239352"/>
    </source>
</evidence>
<dbReference type="Proteomes" id="UP000239352">
    <property type="component" value="Unassembled WGS sequence"/>
</dbReference>
<keyword evidence="1" id="KW-0472">Membrane</keyword>
<reference evidence="3 4" key="1">
    <citation type="submission" date="2018-03" db="EMBL/GenBank/DDBJ databases">
        <title>Actinopolyspora mortivallis from Sahara, screening for active biomolecules.</title>
        <authorList>
            <person name="Selama O."/>
            <person name="Wellington E.M.H."/>
            <person name="Hacene H."/>
        </authorList>
    </citation>
    <scope>NUCLEOTIDE SEQUENCE [LARGE SCALE GENOMIC DNA]</scope>
    <source>
        <strain evidence="3 4">M5A</strain>
    </source>
</reference>
<feature type="domain" description="DUF4328" evidence="2">
    <location>
        <begin position="133"/>
        <end position="294"/>
    </location>
</feature>
<organism evidence="3 4">
    <name type="scientific">Actinopolyspora mortivallis</name>
    <dbReference type="NCBI Taxonomy" id="33906"/>
    <lineage>
        <taxon>Bacteria</taxon>
        <taxon>Bacillati</taxon>
        <taxon>Actinomycetota</taxon>
        <taxon>Actinomycetes</taxon>
        <taxon>Actinopolysporales</taxon>
        <taxon>Actinopolysporaceae</taxon>
        <taxon>Actinopolyspora</taxon>
    </lineage>
</organism>
<gene>
    <name evidence="3" type="ORF">CEP50_18010</name>
</gene>
<sequence length="316" mass="34075">MVLGEFVSCSRCGAIVSAGEGTCPGCGFPSGESGLVPGQSIGAASSPPSGYVGRTGAVPHSVPSGSVPRNGELKRVRGLGLATSWLLGVLAGLFTLQIPLQAWGYYLYQGLLDPDSDIYPSDVVPFEITEFVSFCLIVAVFLATAVVFLVWLFRVRANAERLGTVKQRRAKGWLIAGWIVPVVNFWFPKQIVTDIWHASHPDNRVSAGGEGAKRPVRGGGLLWAWWLLWWAHLLADRVSRIQEMAYTGPGQGVGSLDPLDVTRLYRDWTVSGMLLSPVSAAAAVLALVVVLRITTWQQQHRAHHDGRIGTVAFAGY</sequence>
<feature type="transmembrane region" description="Helical" evidence="1">
    <location>
        <begin position="173"/>
        <end position="192"/>
    </location>
</feature>
<comment type="caution">
    <text evidence="3">The sequence shown here is derived from an EMBL/GenBank/DDBJ whole genome shotgun (WGS) entry which is preliminary data.</text>
</comment>
<name>A0A2T0GS45_ACTMO</name>
<evidence type="ECO:0000259" key="2">
    <source>
        <dbReference type="Pfam" id="PF14219"/>
    </source>
</evidence>
<keyword evidence="1" id="KW-1133">Transmembrane helix</keyword>
<keyword evidence="4" id="KW-1185">Reference proteome</keyword>
<dbReference type="Pfam" id="PF14219">
    <property type="entry name" value="DUF4328"/>
    <property type="match status" value="1"/>
</dbReference>
<feature type="transmembrane region" description="Helical" evidence="1">
    <location>
        <begin position="268"/>
        <end position="291"/>
    </location>
</feature>
<feature type="transmembrane region" description="Helical" evidence="1">
    <location>
        <begin position="79"/>
        <end position="98"/>
    </location>
</feature>
<dbReference type="InParanoid" id="A0A2T0GS45"/>
<dbReference type="EMBL" id="PVSR01000048">
    <property type="protein sequence ID" value="PRW61942.1"/>
    <property type="molecule type" value="Genomic_DNA"/>
</dbReference>
<evidence type="ECO:0000256" key="1">
    <source>
        <dbReference type="SAM" id="Phobius"/>
    </source>
</evidence>
<protein>
    <recommendedName>
        <fullName evidence="2">DUF4328 domain-containing protein</fullName>
    </recommendedName>
</protein>
<evidence type="ECO:0000313" key="3">
    <source>
        <dbReference type="EMBL" id="PRW61942.1"/>
    </source>
</evidence>
<proteinExistence type="predicted"/>